<name>A0AAJ1R9V9_9LACO</name>
<feature type="transmembrane region" description="Helical" evidence="1">
    <location>
        <begin position="119"/>
        <end position="140"/>
    </location>
</feature>
<keyword evidence="1" id="KW-1133">Transmembrane helix</keyword>
<dbReference type="RefSeq" id="WP_301711076.1">
    <property type="nucleotide sequence ID" value="NZ_SDWY01000002.1"/>
</dbReference>
<evidence type="ECO:0000313" key="2">
    <source>
        <dbReference type="EMBL" id="MDN6900175.1"/>
    </source>
</evidence>
<proteinExistence type="predicted"/>
<accession>A0AAJ1R9V9</accession>
<feature type="transmembrane region" description="Helical" evidence="1">
    <location>
        <begin position="146"/>
        <end position="169"/>
    </location>
</feature>
<comment type="caution">
    <text evidence="2">The sequence shown here is derived from an EMBL/GenBank/DDBJ whole genome shotgun (WGS) entry which is preliminary data.</text>
</comment>
<dbReference type="Proteomes" id="UP001167919">
    <property type="component" value="Unassembled WGS sequence"/>
</dbReference>
<evidence type="ECO:0000256" key="1">
    <source>
        <dbReference type="SAM" id="Phobius"/>
    </source>
</evidence>
<organism evidence="2 3">
    <name type="scientific">Oenococcus sicerae</name>
    <dbReference type="NCBI Taxonomy" id="2203724"/>
    <lineage>
        <taxon>Bacteria</taxon>
        <taxon>Bacillati</taxon>
        <taxon>Bacillota</taxon>
        <taxon>Bacilli</taxon>
        <taxon>Lactobacillales</taxon>
        <taxon>Lactobacillaceae</taxon>
        <taxon>Oenococcus</taxon>
    </lineage>
</organism>
<dbReference type="EMBL" id="SDWY01000002">
    <property type="protein sequence ID" value="MDN6900175.1"/>
    <property type="molecule type" value="Genomic_DNA"/>
</dbReference>
<protein>
    <submittedName>
        <fullName evidence="2">Uncharacterized protein</fullName>
    </submittedName>
</protein>
<feature type="transmembrane region" description="Helical" evidence="1">
    <location>
        <begin position="88"/>
        <end position="110"/>
    </location>
</feature>
<gene>
    <name evidence="2" type="ORF">EVC35_04040</name>
</gene>
<dbReference type="AlphaFoldDB" id="A0AAJ1R9V9"/>
<feature type="transmembrane region" description="Helical" evidence="1">
    <location>
        <begin position="45"/>
        <end position="62"/>
    </location>
</feature>
<reference evidence="2" key="1">
    <citation type="submission" date="2019-01" db="EMBL/GenBank/DDBJ databases">
        <title>Oenococcus sicerae UCMA17102.</title>
        <authorList>
            <person name="Cousin F.J."/>
            <person name="Le Guellec R."/>
            <person name="Cretenet M."/>
        </authorList>
    </citation>
    <scope>NUCLEOTIDE SEQUENCE</scope>
    <source>
        <strain evidence="2">UCMA17102</strain>
    </source>
</reference>
<evidence type="ECO:0000313" key="3">
    <source>
        <dbReference type="Proteomes" id="UP001167919"/>
    </source>
</evidence>
<keyword evidence="1" id="KW-0472">Membrane</keyword>
<sequence length="170" mass="19619">MDKVNFGLRFAILSVMVLLTFLMQARGHQAVYFFDYEHIDIFSRLFFFGLLLVSFLPIIGSVKKWETGAMLNQSIRYQTRSRLLVKSYLRNAIILIANPVIILLADFFVFKKTFLWERFLALIMGYVFYTSLYMLFELLFSSGAALLIISAILLLALLAFRLPAALAVFF</sequence>
<keyword evidence="1" id="KW-0812">Transmembrane</keyword>
<feature type="transmembrane region" description="Helical" evidence="1">
    <location>
        <begin position="6"/>
        <end position="25"/>
    </location>
</feature>